<dbReference type="OrthoDB" id="10004999at2759"/>
<name>A0A1J1IMA0_9DIPT</name>
<evidence type="ECO:0000313" key="3">
    <source>
        <dbReference type="Proteomes" id="UP000183832"/>
    </source>
</evidence>
<keyword evidence="3" id="KW-1185">Reference proteome</keyword>
<dbReference type="EMBL" id="CVRI01000054">
    <property type="protein sequence ID" value="CRL00206.1"/>
    <property type="molecule type" value="Genomic_DNA"/>
</dbReference>
<dbReference type="STRING" id="568069.A0A1J1IMA0"/>
<accession>A0A1J1IMA0</accession>
<feature type="compositionally biased region" description="Basic and acidic residues" evidence="1">
    <location>
        <begin position="339"/>
        <end position="349"/>
    </location>
</feature>
<dbReference type="AlphaFoldDB" id="A0A1J1IMA0"/>
<evidence type="ECO:0000256" key="1">
    <source>
        <dbReference type="SAM" id="MobiDB-lite"/>
    </source>
</evidence>
<feature type="compositionally biased region" description="Polar residues" evidence="1">
    <location>
        <begin position="565"/>
        <end position="577"/>
    </location>
</feature>
<dbReference type="Proteomes" id="UP000183832">
    <property type="component" value="Unassembled WGS sequence"/>
</dbReference>
<protein>
    <submittedName>
        <fullName evidence="2">CLUMA_CG013480, isoform A</fullName>
    </submittedName>
</protein>
<feature type="region of interest" description="Disordered" evidence="1">
    <location>
        <begin position="565"/>
        <end position="595"/>
    </location>
</feature>
<gene>
    <name evidence="2" type="primary">similar to dbl</name>
    <name evidence="2" type="ORF">CLUMA_CG013480</name>
</gene>
<organism evidence="2 3">
    <name type="scientific">Clunio marinus</name>
    <dbReference type="NCBI Taxonomy" id="568069"/>
    <lineage>
        <taxon>Eukaryota</taxon>
        <taxon>Metazoa</taxon>
        <taxon>Ecdysozoa</taxon>
        <taxon>Arthropoda</taxon>
        <taxon>Hexapoda</taxon>
        <taxon>Insecta</taxon>
        <taxon>Pterygota</taxon>
        <taxon>Neoptera</taxon>
        <taxon>Endopterygota</taxon>
        <taxon>Diptera</taxon>
        <taxon>Nematocera</taxon>
        <taxon>Chironomoidea</taxon>
        <taxon>Chironomidae</taxon>
        <taxon>Clunio</taxon>
    </lineage>
</organism>
<feature type="region of interest" description="Disordered" evidence="1">
    <location>
        <begin position="326"/>
        <end position="349"/>
    </location>
</feature>
<proteinExistence type="predicted"/>
<evidence type="ECO:0000313" key="2">
    <source>
        <dbReference type="EMBL" id="CRL00206.1"/>
    </source>
</evidence>
<reference evidence="2 3" key="1">
    <citation type="submission" date="2015-04" db="EMBL/GenBank/DDBJ databases">
        <authorList>
            <person name="Syromyatnikov M.Y."/>
            <person name="Popov V.N."/>
        </authorList>
    </citation>
    <scope>NUCLEOTIDE SEQUENCE [LARGE SCALE GENOMIC DNA]</scope>
</reference>
<sequence>MLGTQSSNNNLKLKNNRLIGVNCKPSTNSSEHSDYIDEDYSDYVVKNDIPEMKLLPIDYVHKAVKPSCAPPPPPVKCKCLKPENPKSALKVTISEPMNMEKNPNEKSSSKYLVYKKKHSIFGTTQATPEKLQYVNGNDKKPAKVSTPDPPKVKEGKKRYLIFDSKKSNNKLDSIQYYFDNKSYEKYVDNKLYGKLNRNLTPEPKEIDVDMMNGFENSLSWEYRDNSKTENKLKMFESKLEPRQTWTTRSDGSTSGASTCSEVSLKQRNCRLKPGLKFTVSKSIGDLSMRTSQDVDRINLLFANAKPHQVGSKMNFDRDKYKIHRQMNKEKTESSACGSHSERNLTKDNLKKYHRTTTELNIEKLPVSSKSSCGFQNCKFSDCPVSSNSEKSTASTPVNARRTRFDENFIKKFEDMRKNSNAMMKNNDGAVIKSNISVNGKSNIFVNDTKCNFTQNDQDAFIIDRFKEKETLVSKTSNQNKTTIKINDNCFVVNHNNEVKINNNEKNKNIIELNSNSNDKVSNWDKNIKVKNNPQPKFNNKIGINNKIKNEENSVKIYVLGNDNSSPTPSATMSISSSDSEKDYGYFDTSSQGRSSSPEFAEMFKKFRQMCNVKLNPLGCDGALFWNNSYFDEDEIENENDLVTQNNNNKTTENDADSPLYACTKCHTTKEDLLSNYICICRNKVENYITRPLSCEGPSDSGVSVSSEYISPDGDNSSLATQTQTDIESHRLKRGHVLAELLETERIYVNEMNSILTIESKYVCLEVRYRFNVIDTFSKSETFQNITIMMMMMIMMITMLAETF</sequence>